<dbReference type="EC" id="4.2.1.115" evidence="3"/>
<protein>
    <submittedName>
        <fullName evidence="3">UDP-N-acetylglucosamine 4,6-dehydratase family protein</fullName>
        <ecNumber evidence="3">4.2.1.115</ecNumber>
    </submittedName>
</protein>
<comment type="caution">
    <text evidence="3">The sequence shown here is derived from an EMBL/GenBank/DDBJ whole genome shotgun (WGS) entry which is preliminary data.</text>
</comment>
<dbReference type="CDD" id="cd05237">
    <property type="entry name" value="UDP_invert_4-6DH_SDR_e"/>
    <property type="match status" value="1"/>
</dbReference>
<feature type="domain" description="Polysaccharide biosynthesis protein CapD-like" evidence="2">
    <location>
        <begin position="43"/>
        <end position="325"/>
    </location>
</feature>
<proteinExistence type="inferred from homology"/>
<comment type="similarity">
    <text evidence="1">Belongs to the polysaccharide synthase family.</text>
</comment>
<name>A0ABD6C6G0_9EURY</name>
<dbReference type="InterPro" id="IPR051203">
    <property type="entry name" value="Polysaccharide_Synthase-Rel"/>
</dbReference>
<evidence type="ECO:0000313" key="4">
    <source>
        <dbReference type="Proteomes" id="UP001597119"/>
    </source>
</evidence>
<organism evidence="3 4">
    <name type="scientific">Halorientalis brevis</name>
    <dbReference type="NCBI Taxonomy" id="1126241"/>
    <lineage>
        <taxon>Archaea</taxon>
        <taxon>Methanobacteriati</taxon>
        <taxon>Methanobacteriota</taxon>
        <taxon>Stenosarchaea group</taxon>
        <taxon>Halobacteria</taxon>
        <taxon>Halobacteriales</taxon>
        <taxon>Haloarculaceae</taxon>
        <taxon>Halorientalis</taxon>
    </lineage>
</organism>
<sequence>MEFDKHGSWQRCFSSPRSINAERKTLPNRRSSQDMDSLVGKNVLITGGCGSVGSELVSQVLNADPEVVRVFDNDEASLFDLQTNYQDESRLRFLLGDIRDRERLRLAIEGIDVVFHAAAVKHVEINEYNPFEAVQTNVQGTQNLIRAAIEEEVEAVVGISTDKASNPTSVMGATKLLSERLIIAANNYKGDKDICFGCVRFGNVLGSSGSVIPLFLDQIEDGGPVTVTDPEMTRFIMPIAEAAGLVIKAYERMTSGEIFVLKMPAFRVGTLAEAMVEKYAPAAGYNPDDIEIDIVGARPGERIHEKLISEDERRQARELDSMYVILPQIDVSAYQDIAHTNADPVKNAYTSADETSLSKEEIIEKIDDHMSPHTLL</sequence>
<reference evidence="3 4" key="1">
    <citation type="journal article" date="2019" name="Int. J. Syst. Evol. Microbiol.">
        <title>The Global Catalogue of Microorganisms (GCM) 10K type strain sequencing project: providing services to taxonomists for standard genome sequencing and annotation.</title>
        <authorList>
            <consortium name="The Broad Institute Genomics Platform"/>
            <consortium name="The Broad Institute Genome Sequencing Center for Infectious Disease"/>
            <person name="Wu L."/>
            <person name="Ma J."/>
        </authorList>
    </citation>
    <scope>NUCLEOTIDE SEQUENCE [LARGE SCALE GENOMIC DNA]</scope>
    <source>
        <strain evidence="3 4">CGMCC 1.12125</strain>
    </source>
</reference>
<dbReference type="Pfam" id="PF02719">
    <property type="entry name" value="Polysacc_synt_2"/>
    <property type="match status" value="1"/>
</dbReference>
<dbReference type="PANTHER" id="PTHR43318">
    <property type="entry name" value="UDP-N-ACETYLGLUCOSAMINE 4,6-DEHYDRATASE"/>
    <property type="match status" value="1"/>
</dbReference>
<dbReference type="Gene3D" id="3.40.50.720">
    <property type="entry name" value="NAD(P)-binding Rossmann-like Domain"/>
    <property type="match status" value="1"/>
</dbReference>
<dbReference type="Proteomes" id="UP001597119">
    <property type="component" value="Unassembled WGS sequence"/>
</dbReference>
<gene>
    <name evidence="3" type="ORF">ACFR9U_02800</name>
</gene>
<evidence type="ECO:0000313" key="3">
    <source>
        <dbReference type="EMBL" id="MFD1585896.1"/>
    </source>
</evidence>
<dbReference type="SUPFAM" id="SSF51735">
    <property type="entry name" value="NAD(P)-binding Rossmann-fold domains"/>
    <property type="match status" value="1"/>
</dbReference>
<dbReference type="AlphaFoldDB" id="A0ABD6C6G0"/>
<keyword evidence="3" id="KW-0456">Lyase</keyword>
<dbReference type="EMBL" id="JBHUDJ010000001">
    <property type="protein sequence ID" value="MFD1585896.1"/>
    <property type="molecule type" value="Genomic_DNA"/>
</dbReference>
<keyword evidence="4" id="KW-1185">Reference proteome</keyword>
<dbReference type="RefSeq" id="WP_247376912.1">
    <property type="nucleotide sequence ID" value="NZ_JALLGV010000003.1"/>
</dbReference>
<dbReference type="PANTHER" id="PTHR43318:SF2">
    <property type="entry name" value="UDP-N-ACETYLGLUCOSAMINE 4,6-DEHYDRATASE (INVERTING)"/>
    <property type="match status" value="1"/>
</dbReference>
<dbReference type="InterPro" id="IPR036291">
    <property type="entry name" value="NAD(P)-bd_dom_sf"/>
</dbReference>
<evidence type="ECO:0000259" key="2">
    <source>
        <dbReference type="Pfam" id="PF02719"/>
    </source>
</evidence>
<dbReference type="GO" id="GO:0016829">
    <property type="term" value="F:lyase activity"/>
    <property type="evidence" value="ECO:0007669"/>
    <property type="project" value="UniProtKB-KW"/>
</dbReference>
<evidence type="ECO:0000256" key="1">
    <source>
        <dbReference type="ARBA" id="ARBA00007430"/>
    </source>
</evidence>
<dbReference type="InterPro" id="IPR003869">
    <property type="entry name" value="Polysac_CapD-like"/>
</dbReference>
<accession>A0ABD6C6G0</accession>